<name>A0A7W6IEC0_9HYPH</name>
<evidence type="ECO:0000313" key="2">
    <source>
        <dbReference type="Proteomes" id="UP000519439"/>
    </source>
</evidence>
<keyword evidence="2" id="KW-1185">Reference proteome</keyword>
<reference evidence="1 2" key="1">
    <citation type="submission" date="2020-08" db="EMBL/GenBank/DDBJ databases">
        <title>Genomic Encyclopedia of Type Strains, Phase IV (KMG-IV): sequencing the most valuable type-strain genomes for metagenomic binning, comparative biology and taxonomic classification.</title>
        <authorList>
            <person name="Goeker M."/>
        </authorList>
    </citation>
    <scope>NUCLEOTIDE SEQUENCE [LARGE SCALE GENOMIC DNA]</scope>
    <source>
        <strain evidence="1 2">DSM 15743</strain>
    </source>
</reference>
<gene>
    <name evidence="1" type="ORF">GGR34_001521</name>
</gene>
<dbReference type="RefSeq" id="WP_051435133.1">
    <property type="nucleotide sequence ID" value="NZ_JACIDC010000004.1"/>
</dbReference>
<dbReference type="EMBL" id="JACIDC010000004">
    <property type="protein sequence ID" value="MBB4039874.1"/>
    <property type="molecule type" value="Genomic_DNA"/>
</dbReference>
<organism evidence="1 2">
    <name type="scientific">Microvirga flocculans</name>
    <dbReference type="NCBI Taxonomy" id="217168"/>
    <lineage>
        <taxon>Bacteria</taxon>
        <taxon>Pseudomonadati</taxon>
        <taxon>Pseudomonadota</taxon>
        <taxon>Alphaproteobacteria</taxon>
        <taxon>Hyphomicrobiales</taxon>
        <taxon>Methylobacteriaceae</taxon>
        <taxon>Microvirga</taxon>
    </lineage>
</organism>
<accession>A0A7W6IEC0</accession>
<proteinExistence type="predicted"/>
<sequence>MGRGIRSNGDHCLVILFGTRLVRRLLSNEGKALLGQASRAQLELSGKLAKQIKAGGRAAIDEAAQACLSRDKGWIAVHRKALADIGANDVLRVDPVQLALREAFDLARERREPQAVKVLQTAAGAQDEPMVKGWLLAAAAEIANLYDKADAQRLLGDARKFNRQVLQPVQGALYDRVTAAGASQAKRVKEFAGAQASGAALRLHVRDIVERLVFTSDPRAVEGFESAVHDLGHLLGFVPQRPERDFRRGPDNLWALSDEAGFLVIECKSGSASDEIAKSDVDQLAGSLNWFASQYGTSTGVPVIIHPVRVLDPTSSPPEGLRVIEAQKLDKLKKAVEAFGTALASEEVRSDIKRIRALLEQHGFVPAAFIERYTRPCTRKRNAK</sequence>
<protein>
    <submittedName>
        <fullName evidence="1">Uncharacterized protein</fullName>
    </submittedName>
</protein>
<evidence type="ECO:0000313" key="1">
    <source>
        <dbReference type="EMBL" id="MBB4039874.1"/>
    </source>
</evidence>
<dbReference type="Proteomes" id="UP000519439">
    <property type="component" value="Unassembled WGS sequence"/>
</dbReference>
<comment type="caution">
    <text evidence="1">The sequence shown here is derived from an EMBL/GenBank/DDBJ whole genome shotgun (WGS) entry which is preliminary data.</text>
</comment>
<dbReference type="AlphaFoldDB" id="A0A7W6IEC0"/>